<comment type="caution">
    <text evidence="2">The sequence shown here is derived from an EMBL/GenBank/DDBJ whole genome shotgun (WGS) entry which is preliminary data.</text>
</comment>
<sequence length="261" mass="30561">MNYLNAKGKEYIVKELDTLNDSWKDFDFSPYEIIFYVSGIAHQKENDENKDLYNKVNCELTFNIAEIAKRVGVKQFIFMSSMSVYGLNSYGTAINEKTRELPNTYYGVSKFNAEKKLASLASDDFVVSVLRPPMVYGEDSPGNLTKLFKIVDKIPIFPTQKNMRSAITIDRLCEFVFSIFDEQMSKIYFPQNNEFFCTSNVIKEYAEKKEKHIFFVSIFNPLIRIMVGRNKFFSKVFGNLYYDMDFNFIELKERYKNIDVN</sequence>
<dbReference type="Gene3D" id="3.40.50.720">
    <property type="entry name" value="NAD(P)-binding Rossmann-like Domain"/>
    <property type="match status" value="1"/>
</dbReference>
<evidence type="ECO:0000313" key="2">
    <source>
        <dbReference type="EMBL" id="MDQ0359818.1"/>
    </source>
</evidence>
<reference evidence="2 3" key="1">
    <citation type="submission" date="2023-07" db="EMBL/GenBank/DDBJ databases">
        <title>Genomic Encyclopedia of Type Strains, Phase IV (KMG-IV): sequencing the most valuable type-strain genomes for metagenomic binning, comparative biology and taxonomic classification.</title>
        <authorList>
            <person name="Goeker M."/>
        </authorList>
    </citation>
    <scope>NUCLEOTIDE SEQUENCE [LARGE SCALE GENOMIC DNA]</scope>
    <source>
        <strain evidence="2 3">DSM 16784</strain>
    </source>
</reference>
<dbReference type="SUPFAM" id="SSF51735">
    <property type="entry name" value="NAD(P)-binding Rossmann-fold domains"/>
    <property type="match status" value="1"/>
</dbReference>
<name>A0ABU0DYU9_9FIRM</name>
<accession>A0ABU0DYU9</accession>
<keyword evidence="2" id="KW-0413">Isomerase</keyword>
<protein>
    <submittedName>
        <fullName evidence="2">UDP-glucose 4-epimerase</fullName>
        <ecNumber evidence="2">5.1.3.2</ecNumber>
    </submittedName>
</protein>
<dbReference type="InterPro" id="IPR050177">
    <property type="entry name" value="Lipid_A_modif_metabolic_enz"/>
</dbReference>
<organism evidence="2 3">
    <name type="scientific">Breznakia pachnodae</name>
    <dbReference type="NCBI Taxonomy" id="265178"/>
    <lineage>
        <taxon>Bacteria</taxon>
        <taxon>Bacillati</taxon>
        <taxon>Bacillota</taxon>
        <taxon>Erysipelotrichia</taxon>
        <taxon>Erysipelotrichales</taxon>
        <taxon>Erysipelotrichaceae</taxon>
        <taxon>Breznakia</taxon>
    </lineage>
</organism>
<dbReference type="PANTHER" id="PTHR43245:SF58">
    <property type="entry name" value="BLL5923 PROTEIN"/>
    <property type="match status" value="1"/>
</dbReference>
<dbReference type="Pfam" id="PF01370">
    <property type="entry name" value="Epimerase"/>
    <property type="match status" value="1"/>
</dbReference>
<dbReference type="PANTHER" id="PTHR43245">
    <property type="entry name" value="BIFUNCTIONAL POLYMYXIN RESISTANCE PROTEIN ARNA"/>
    <property type="match status" value="1"/>
</dbReference>
<evidence type="ECO:0000313" key="3">
    <source>
        <dbReference type="Proteomes" id="UP001230220"/>
    </source>
</evidence>
<feature type="domain" description="NAD-dependent epimerase/dehydratase" evidence="1">
    <location>
        <begin position="15"/>
        <end position="142"/>
    </location>
</feature>
<dbReference type="EC" id="5.1.3.2" evidence="2"/>
<dbReference type="InterPro" id="IPR036291">
    <property type="entry name" value="NAD(P)-bd_dom_sf"/>
</dbReference>
<gene>
    <name evidence="2" type="ORF">J2S15_000549</name>
</gene>
<dbReference type="GO" id="GO:0003978">
    <property type="term" value="F:UDP-glucose 4-epimerase activity"/>
    <property type="evidence" value="ECO:0007669"/>
    <property type="project" value="UniProtKB-EC"/>
</dbReference>
<dbReference type="InterPro" id="IPR001509">
    <property type="entry name" value="Epimerase_deHydtase"/>
</dbReference>
<evidence type="ECO:0000259" key="1">
    <source>
        <dbReference type="Pfam" id="PF01370"/>
    </source>
</evidence>
<dbReference type="EMBL" id="JAUSUR010000001">
    <property type="protein sequence ID" value="MDQ0359818.1"/>
    <property type="molecule type" value="Genomic_DNA"/>
</dbReference>
<dbReference type="Proteomes" id="UP001230220">
    <property type="component" value="Unassembled WGS sequence"/>
</dbReference>
<keyword evidence="3" id="KW-1185">Reference proteome</keyword>
<proteinExistence type="predicted"/>